<organism evidence="1 2">
    <name type="scientific">Irpex rosettiformis</name>
    <dbReference type="NCBI Taxonomy" id="378272"/>
    <lineage>
        <taxon>Eukaryota</taxon>
        <taxon>Fungi</taxon>
        <taxon>Dikarya</taxon>
        <taxon>Basidiomycota</taxon>
        <taxon>Agaricomycotina</taxon>
        <taxon>Agaricomycetes</taxon>
        <taxon>Polyporales</taxon>
        <taxon>Irpicaceae</taxon>
        <taxon>Irpex</taxon>
    </lineage>
</organism>
<dbReference type="EMBL" id="MU274905">
    <property type="protein sequence ID" value="KAI0091557.1"/>
    <property type="molecule type" value="Genomic_DNA"/>
</dbReference>
<dbReference type="Proteomes" id="UP001055072">
    <property type="component" value="Unassembled WGS sequence"/>
</dbReference>
<comment type="caution">
    <text evidence="1">The sequence shown here is derived from an EMBL/GenBank/DDBJ whole genome shotgun (WGS) entry which is preliminary data.</text>
</comment>
<name>A0ACB8UB77_9APHY</name>
<gene>
    <name evidence="1" type="ORF">BDY19DRAFT_991249</name>
</gene>
<reference evidence="1" key="1">
    <citation type="journal article" date="2021" name="Environ. Microbiol.">
        <title>Gene family expansions and transcriptome signatures uncover fungal adaptations to wood decay.</title>
        <authorList>
            <person name="Hage H."/>
            <person name="Miyauchi S."/>
            <person name="Viragh M."/>
            <person name="Drula E."/>
            <person name="Min B."/>
            <person name="Chaduli D."/>
            <person name="Navarro D."/>
            <person name="Favel A."/>
            <person name="Norest M."/>
            <person name="Lesage-Meessen L."/>
            <person name="Balint B."/>
            <person name="Merenyi Z."/>
            <person name="de Eugenio L."/>
            <person name="Morin E."/>
            <person name="Martinez A.T."/>
            <person name="Baldrian P."/>
            <person name="Stursova M."/>
            <person name="Martinez M.J."/>
            <person name="Novotny C."/>
            <person name="Magnuson J.K."/>
            <person name="Spatafora J.W."/>
            <person name="Maurice S."/>
            <person name="Pangilinan J."/>
            <person name="Andreopoulos W."/>
            <person name="LaButti K."/>
            <person name="Hundley H."/>
            <person name="Na H."/>
            <person name="Kuo A."/>
            <person name="Barry K."/>
            <person name="Lipzen A."/>
            <person name="Henrissat B."/>
            <person name="Riley R."/>
            <person name="Ahrendt S."/>
            <person name="Nagy L.G."/>
            <person name="Grigoriev I.V."/>
            <person name="Martin F."/>
            <person name="Rosso M.N."/>
        </authorList>
    </citation>
    <scope>NUCLEOTIDE SEQUENCE</scope>
    <source>
        <strain evidence="1">CBS 384.51</strain>
    </source>
</reference>
<evidence type="ECO:0000313" key="1">
    <source>
        <dbReference type="EMBL" id="KAI0091557.1"/>
    </source>
</evidence>
<keyword evidence="2" id="KW-1185">Reference proteome</keyword>
<protein>
    <submittedName>
        <fullName evidence="1">Uncharacterized protein</fullName>
    </submittedName>
</protein>
<evidence type="ECO:0000313" key="2">
    <source>
        <dbReference type="Proteomes" id="UP001055072"/>
    </source>
</evidence>
<proteinExistence type="predicted"/>
<accession>A0ACB8UB77</accession>
<sequence>MFVFNDLNIVYCALATVSAAVGYGFTRRRSQRHASSNRAFDFPLHSQKARRDSTSSASDVSCGTPVSMDTEASECGSGPVDYPTPVSIEDINEPDSLKRKHSDEDDIDNSIEGERVAPPLKRIRSSHTPGTRATTPQPEPLDIEVTPDFHSAEDPAILVTDAVAAISENSPSTTSTTIKLNGAVYSIPAYKPSTAFSAFAGSSSHFSLAVNTTDVQRPAWRSVTPPIIPEQSVVSGDANIGPNEATAAIVESSVSAPVTVTEATDNPLAALAYTPSTHTVISGEEEEDINAELRGVKLFVKRGEKEFSAGMLGHIKYLCDRHTGKERLVFRREPVWKVSMSVRLRPSIRCSFDEEQGVLRITLKELDEESSEHHVVIYALKRGKTPQADFNDFARDILRSTQLSNKPQPDSGISAQEAEA</sequence>